<dbReference type="SUPFAM" id="SSF55729">
    <property type="entry name" value="Acyl-CoA N-acyltransferases (Nat)"/>
    <property type="match status" value="1"/>
</dbReference>
<evidence type="ECO:0000313" key="4">
    <source>
        <dbReference type="EMBL" id="SUO96403.1"/>
    </source>
</evidence>
<dbReference type="CDD" id="cd04301">
    <property type="entry name" value="NAT_SF"/>
    <property type="match status" value="1"/>
</dbReference>
<organism evidence="4 5">
    <name type="scientific">Suttonella indologenes</name>
    <dbReference type="NCBI Taxonomy" id="13276"/>
    <lineage>
        <taxon>Bacteria</taxon>
        <taxon>Pseudomonadati</taxon>
        <taxon>Pseudomonadota</taxon>
        <taxon>Gammaproteobacteria</taxon>
        <taxon>Cardiobacteriales</taxon>
        <taxon>Cardiobacteriaceae</taxon>
        <taxon>Suttonella</taxon>
    </lineage>
</organism>
<dbReference type="InterPro" id="IPR016181">
    <property type="entry name" value="Acyl_CoA_acyltransferase"/>
</dbReference>
<sequence>MNPWTIRTAEESDVAAITRIYNHYSLHSVISFDDSPQSEAQKLAQMRSILAHGEYLIAEMQGKLIGYAYAKPWMERPAYAHSFESTIYLDAERSVERCRGLGAALYQALIDKLAARGDVHVLIANLTLGNRPSEALHEKLGFRKIAEFPEVGFKFGRWLGIQYYAYYFPKPL</sequence>
<reference evidence="4 5" key="1">
    <citation type="submission" date="2018-06" db="EMBL/GenBank/DDBJ databases">
        <authorList>
            <consortium name="Pathogen Informatics"/>
            <person name="Doyle S."/>
        </authorList>
    </citation>
    <scope>NUCLEOTIDE SEQUENCE [LARGE SCALE GENOMIC DNA]</scope>
    <source>
        <strain evidence="4 5">NCTC10717</strain>
    </source>
</reference>
<dbReference type="PANTHER" id="PTHR43072">
    <property type="entry name" value="N-ACETYLTRANSFERASE"/>
    <property type="match status" value="1"/>
</dbReference>
<dbReference type="RefSeq" id="WP_115218254.1">
    <property type="nucleotide sequence ID" value="NZ_UHIA01000004.1"/>
</dbReference>
<keyword evidence="2 4" id="KW-0012">Acyltransferase</keyword>
<dbReference type="Proteomes" id="UP000254575">
    <property type="component" value="Unassembled WGS sequence"/>
</dbReference>
<dbReference type="PROSITE" id="PS51186">
    <property type="entry name" value="GNAT"/>
    <property type="match status" value="1"/>
</dbReference>
<dbReference type="AlphaFoldDB" id="A0A380MWX1"/>
<accession>A0A380MWX1</accession>
<dbReference type="EC" id="2.3.1.183" evidence="4"/>
<dbReference type="Gene3D" id="3.40.630.30">
    <property type="match status" value="1"/>
</dbReference>
<dbReference type="EMBL" id="UHIA01000004">
    <property type="protein sequence ID" value="SUO96403.1"/>
    <property type="molecule type" value="Genomic_DNA"/>
</dbReference>
<dbReference type="OrthoDB" id="5459937at2"/>
<dbReference type="PANTHER" id="PTHR43072:SF23">
    <property type="entry name" value="UPF0039 PROTEIN C11D3.02C"/>
    <property type="match status" value="1"/>
</dbReference>
<evidence type="ECO:0000313" key="5">
    <source>
        <dbReference type="Proteomes" id="UP000254575"/>
    </source>
</evidence>
<dbReference type="GO" id="GO:0102971">
    <property type="term" value="F:phosphinothricin N-acetyltransferase activity"/>
    <property type="evidence" value="ECO:0007669"/>
    <property type="project" value="UniProtKB-EC"/>
</dbReference>
<proteinExistence type="predicted"/>
<dbReference type="Pfam" id="PF13420">
    <property type="entry name" value="Acetyltransf_4"/>
    <property type="match status" value="1"/>
</dbReference>
<gene>
    <name evidence="4" type="primary">bar</name>
    <name evidence="4" type="ORF">NCTC10717_00986</name>
</gene>
<dbReference type="InterPro" id="IPR000182">
    <property type="entry name" value="GNAT_dom"/>
</dbReference>
<evidence type="ECO:0000259" key="3">
    <source>
        <dbReference type="PROSITE" id="PS51186"/>
    </source>
</evidence>
<keyword evidence="5" id="KW-1185">Reference proteome</keyword>
<keyword evidence="1 4" id="KW-0808">Transferase</keyword>
<feature type="domain" description="N-acetyltransferase" evidence="3">
    <location>
        <begin position="4"/>
        <end position="172"/>
    </location>
</feature>
<evidence type="ECO:0000256" key="2">
    <source>
        <dbReference type="ARBA" id="ARBA00023315"/>
    </source>
</evidence>
<protein>
    <submittedName>
        <fullName evidence="4">Phosphinothricin N-acetyltransferase</fullName>
        <ecNumber evidence="4">2.3.1.183</ecNumber>
    </submittedName>
</protein>
<name>A0A380MWX1_9GAMM</name>
<evidence type="ECO:0000256" key="1">
    <source>
        <dbReference type="ARBA" id="ARBA00022679"/>
    </source>
</evidence>